<keyword evidence="3" id="KW-1185">Reference proteome</keyword>
<dbReference type="InterPro" id="IPR036866">
    <property type="entry name" value="RibonucZ/Hydroxyglut_hydro"/>
</dbReference>
<protein>
    <recommendedName>
        <fullName evidence="4">Metallo-beta-lactamase domain-containing protein</fullName>
    </recommendedName>
</protein>
<organism evidence="2 3">
    <name type="scientific">Puniceibacterium antarcticum</name>
    <dbReference type="NCBI Taxonomy" id="1206336"/>
    <lineage>
        <taxon>Bacteria</taxon>
        <taxon>Pseudomonadati</taxon>
        <taxon>Pseudomonadota</taxon>
        <taxon>Alphaproteobacteria</taxon>
        <taxon>Rhodobacterales</taxon>
        <taxon>Paracoccaceae</taxon>
        <taxon>Puniceibacterium</taxon>
    </lineage>
</organism>
<accession>A0A2G8RFC3</accession>
<dbReference type="EMBL" id="AWWI01000064">
    <property type="protein sequence ID" value="PIL20267.1"/>
    <property type="molecule type" value="Genomic_DNA"/>
</dbReference>
<sequence>MASRFTALPLSSGESFILETDHGGKRCVILVDGGQSKSNNPKKNGLYKAIRQFCPDITDTIDITICTHRDHDHAGGFPAFIETWLAEGNVIGEFWLPGGWAGAVEMALTNPDRLVTMLREGANTAADRIGEHESYRETEVESMTSRSFRGRTLRSIQAEMHDMYVEGSWPGSSEEQARANRSMEDDRSVGSSRTELAANSWGFTVDDWEAIRSDLETSAIHGEPLADRTGTYHQLGGEVFVDEVFIDGSGEPGHWISRRVFDGGSPTSQLARSLFRNIIDTAEAIRNIASAAVMFDIPVRWFDFSAFEKGAKPSGGIKGFLQPLNAVELRQAERETNALILFFKLTLTEQNVASLVFQRLETESEPSAIFLGDSRLAFGIDQPDRNFEKHLVQPNRPIIYTAPHHGSRNNDRAYEVLADWLPGLFDASIAVRNGGVWNQTLSGYLSVKNRR</sequence>
<dbReference type="SUPFAM" id="SSF56281">
    <property type="entry name" value="Metallo-hydrolase/oxidoreductase"/>
    <property type="match status" value="1"/>
</dbReference>
<dbReference type="AlphaFoldDB" id="A0A2G8RFC3"/>
<dbReference type="RefSeq" id="WP_099910773.1">
    <property type="nucleotide sequence ID" value="NZ_AWWI01000064.1"/>
</dbReference>
<dbReference type="Proteomes" id="UP000231259">
    <property type="component" value="Unassembled WGS sequence"/>
</dbReference>
<reference evidence="2 3" key="1">
    <citation type="submission" date="2013-09" db="EMBL/GenBank/DDBJ databases">
        <title>Genome sequencing of Phaeobacter antarcticus sp. nov. SM1211.</title>
        <authorList>
            <person name="Zhang X.-Y."/>
            <person name="Liu C."/>
            <person name="Chen X.-L."/>
            <person name="Xie B.-B."/>
            <person name="Qin Q.-L."/>
            <person name="Rong J.-C."/>
            <person name="Zhang Y.-Z."/>
        </authorList>
    </citation>
    <scope>NUCLEOTIDE SEQUENCE [LARGE SCALE GENOMIC DNA]</scope>
    <source>
        <strain evidence="2 3">SM1211</strain>
    </source>
</reference>
<name>A0A2G8RFC3_9RHOB</name>
<dbReference type="OrthoDB" id="9773738at2"/>
<dbReference type="Gene3D" id="3.60.15.10">
    <property type="entry name" value="Ribonuclease Z/Hydroxyacylglutathione hydrolase-like"/>
    <property type="match status" value="1"/>
</dbReference>
<feature type="compositionally biased region" description="Basic and acidic residues" evidence="1">
    <location>
        <begin position="175"/>
        <end position="188"/>
    </location>
</feature>
<evidence type="ECO:0000313" key="2">
    <source>
        <dbReference type="EMBL" id="PIL20267.1"/>
    </source>
</evidence>
<evidence type="ECO:0000256" key="1">
    <source>
        <dbReference type="SAM" id="MobiDB-lite"/>
    </source>
</evidence>
<feature type="region of interest" description="Disordered" evidence="1">
    <location>
        <begin position="167"/>
        <end position="191"/>
    </location>
</feature>
<evidence type="ECO:0000313" key="3">
    <source>
        <dbReference type="Proteomes" id="UP000231259"/>
    </source>
</evidence>
<comment type="caution">
    <text evidence="2">The sequence shown here is derived from an EMBL/GenBank/DDBJ whole genome shotgun (WGS) entry which is preliminary data.</text>
</comment>
<proteinExistence type="predicted"/>
<evidence type="ECO:0008006" key="4">
    <source>
        <dbReference type="Google" id="ProtNLM"/>
    </source>
</evidence>
<gene>
    <name evidence="2" type="ORF">P775_09965</name>
</gene>